<sequence length="310" mass="32280">MPRAPDLASPSPDVVAGRPARRRIPWQVIAVVIVVVAGLGLLAADLRGSLGPRGAGTEEDQGDITATDGPALEPPPVRYPDETTTGVPAGVVLQPSGSLTITQPGAVIDSLEITGTVVVAADNVTIKNSRINNTGSIAIKNEGENLLVVDTEIDGQGGGIPAIAFNSYTLLRVNIHDVGEGPRIAGGDVTIEDSYVHHLVQVDGNHTDVIQAVGGSNIVIRGNNLLAYNPDTGKKGNAAFMFGEDDNPLRDCLVEDNYMNGGNYTVNGGGGGTEGAACTFRRNEFGPDFRYGTRANLGPNVSWGSTNFSR</sequence>
<accession>A0A4Q5MV21</accession>
<organism evidence="3 4">
    <name type="scientific">Pengzhenrongella frigida</name>
    <dbReference type="NCBI Taxonomy" id="1259133"/>
    <lineage>
        <taxon>Bacteria</taxon>
        <taxon>Bacillati</taxon>
        <taxon>Actinomycetota</taxon>
        <taxon>Actinomycetes</taxon>
        <taxon>Micrococcales</taxon>
        <taxon>Pengzhenrongella</taxon>
    </lineage>
</organism>
<reference evidence="3 4" key="1">
    <citation type="submission" date="2019-01" db="EMBL/GenBank/DDBJ databases">
        <title>Novel species of Cellulomonas.</title>
        <authorList>
            <person name="Liu Q."/>
            <person name="Xin Y.-H."/>
        </authorList>
    </citation>
    <scope>NUCLEOTIDE SEQUENCE [LARGE SCALE GENOMIC DNA]</scope>
    <source>
        <strain evidence="3 4">HLT2-17</strain>
    </source>
</reference>
<evidence type="ECO:0000313" key="4">
    <source>
        <dbReference type="Proteomes" id="UP000293764"/>
    </source>
</evidence>
<dbReference type="Proteomes" id="UP000293764">
    <property type="component" value="Unassembled WGS sequence"/>
</dbReference>
<keyword evidence="2" id="KW-0812">Transmembrane</keyword>
<feature type="transmembrane region" description="Helical" evidence="2">
    <location>
        <begin position="24"/>
        <end position="44"/>
    </location>
</feature>
<feature type="region of interest" description="Disordered" evidence="1">
    <location>
        <begin position="49"/>
        <end position="75"/>
    </location>
</feature>
<dbReference type="OrthoDB" id="505641at2"/>
<name>A0A4Q5MV21_9MICO</name>
<evidence type="ECO:0000256" key="2">
    <source>
        <dbReference type="SAM" id="Phobius"/>
    </source>
</evidence>
<keyword evidence="2" id="KW-0472">Membrane</keyword>
<proteinExistence type="predicted"/>
<keyword evidence="4" id="KW-1185">Reference proteome</keyword>
<dbReference type="InterPro" id="IPR011050">
    <property type="entry name" value="Pectin_lyase_fold/virulence"/>
</dbReference>
<comment type="caution">
    <text evidence="3">The sequence shown here is derived from an EMBL/GenBank/DDBJ whole genome shotgun (WGS) entry which is preliminary data.</text>
</comment>
<keyword evidence="2" id="KW-1133">Transmembrane helix</keyword>
<protein>
    <submittedName>
        <fullName evidence="3">Right-handed parallel beta-helix repeat-containing protein</fullName>
    </submittedName>
</protein>
<evidence type="ECO:0000256" key="1">
    <source>
        <dbReference type="SAM" id="MobiDB-lite"/>
    </source>
</evidence>
<dbReference type="AlphaFoldDB" id="A0A4Q5MV21"/>
<dbReference type="RefSeq" id="WP_130104259.1">
    <property type="nucleotide sequence ID" value="NZ_SDWW01000082.1"/>
</dbReference>
<gene>
    <name evidence="3" type="ORF">EUA98_19030</name>
</gene>
<dbReference type="EMBL" id="SDWW01000082">
    <property type="protein sequence ID" value="RYV49388.1"/>
    <property type="molecule type" value="Genomic_DNA"/>
</dbReference>
<evidence type="ECO:0000313" key="3">
    <source>
        <dbReference type="EMBL" id="RYV49388.1"/>
    </source>
</evidence>
<dbReference type="SUPFAM" id="SSF51126">
    <property type="entry name" value="Pectin lyase-like"/>
    <property type="match status" value="1"/>
</dbReference>